<proteinExistence type="predicted"/>
<organism evidence="1 2">
    <name type="scientific">Dentiscutata erythropus</name>
    <dbReference type="NCBI Taxonomy" id="1348616"/>
    <lineage>
        <taxon>Eukaryota</taxon>
        <taxon>Fungi</taxon>
        <taxon>Fungi incertae sedis</taxon>
        <taxon>Mucoromycota</taxon>
        <taxon>Glomeromycotina</taxon>
        <taxon>Glomeromycetes</taxon>
        <taxon>Diversisporales</taxon>
        <taxon>Gigasporaceae</taxon>
        <taxon>Dentiscutata</taxon>
    </lineage>
</organism>
<reference evidence="1" key="1">
    <citation type="submission" date="2021-06" db="EMBL/GenBank/DDBJ databases">
        <authorList>
            <person name="Kallberg Y."/>
            <person name="Tangrot J."/>
            <person name="Rosling A."/>
        </authorList>
    </citation>
    <scope>NUCLEOTIDE SEQUENCE</scope>
    <source>
        <strain evidence="1">MA453B</strain>
    </source>
</reference>
<dbReference type="OrthoDB" id="10459919at2759"/>
<protein>
    <submittedName>
        <fullName evidence="1">15778_t:CDS:1</fullName>
    </submittedName>
</protein>
<sequence>FKKMSFINIGFVIPEGEMEIECIYVEEKLEVCCCTRRENG</sequence>
<evidence type="ECO:0000313" key="2">
    <source>
        <dbReference type="Proteomes" id="UP000789405"/>
    </source>
</evidence>
<feature type="non-terminal residue" evidence="1">
    <location>
        <position position="1"/>
    </location>
</feature>
<accession>A0A9N9JB09</accession>
<evidence type="ECO:0000313" key="1">
    <source>
        <dbReference type="EMBL" id="CAG8773042.1"/>
    </source>
</evidence>
<gene>
    <name evidence="1" type="ORF">DERYTH_LOCUS18876</name>
</gene>
<keyword evidence="2" id="KW-1185">Reference proteome</keyword>
<name>A0A9N9JB09_9GLOM</name>
<dbReference type="Proteomes" id="UP000789405">
    <property type="component" value="Unassembled WGS sequence"/>
</dbReference>
<comment type="caution">
    <text evidence="1">The sequence shown here is derived from an EMBL/GenBank/DDBJ whole genome shotgun (WGS) entry which is preliminary data.</text>
</comment>
<dbReference type="AlphaFoldDB" id="A0A9N9JB09"/>
<dbReference type="EMBL" id="CAJVPY010019819">
    <property type="protein sequence ID" value="CAG8773042.1"/>
    <property type="molecule type" value="Genomic_DNA"/>
</dbReference>